<keyword evidence="3" id="KW-1185">Reference proteome</keyword>
<dbReference type="InterPro" id="IPR001036">
    <property type="entry name" value="Acrflvin-R"/>
</dbReference>
<dbReference type="GO" id="GO:0005886">
    <property type="term" value="C:plasma membrane"/>
    <property type="evidence" value="ECO:0007669"/>
    <property type="project" value="TreeGrafter"/>
</dbReference>
<feature type="transmembrane region" description="Helical" evidence="1">
    <location>
        <begin position="891"/>
        <end position="911"/>
    </location>
</feature>
<dbReference type="Gene3D" id="3.30.2090.10">
    <property type="entry name" value="Multidrug efflux transporter AcrB TolC docking domain, DN and DC subdomains"/>
    <property type="match status" value="2"/>
</dbReference>
<feature type="transmembrane region" description="Helical" evidence="1">
    <location>
        <begin position="12"/>
        <end position="29"/>
    </location>
</feature>
<dbReference type="EMBL" id="FXUF01000006">
    <property type="protein sequence ID" value="SMP57271.1"/>
    <property type="molecule type" value="Genomic_DNA"/>
</dbReference>
<evidence type="ECO:0000313" key="2">
    <source>
        <dbReference type="EMBL" id="SMP57271.1"/>
    </source>
</evidence>
<dbReference type="SUPFAM" id="SSF82714">
    <property type="entry name" value="Multidrug efflux transporter AcrB TolC docking domain, DN and DC subdomains"/>
    <property type="match status" value="2"/>
</dbReference>
<feature type="transmembrane region" description="Helical" evidence="1">
    <location>
        <begin position="462"/>
        <end position="484"/>
    </location>
</feature>
<dbReference type="Proteomes" id="UP001158066">
    <property type="component" value="Unassembled WGS sequence"/>
</dbReference>
<accession>A0AA45WWA0</accession>
<keyword evidence="1" id="KW-0812">Transmembrane</keyword>
<dbReference type="Gene3D" id="3.30.70.1320">
    <property type="entry name" value="Multidrug efflux transporter AcrB pore domain like"/>
    <property type="match status" value="1"/>
</dbReference>
<feature type="transmembrane region" description="Helical" evidence="1">
    <location>
        <begin position="332"/>
        <end position="351"/>
    </location>
</feature>
<feature type="transmembrane region" description="Helical" evidence="1">
    <location>
        <begin position="997"/>
        <end position="1021"/>
    </location>
</feature>
<dbReference type="RefSeq" id="WP_283409312.1">
    <property type="nucleotide sequence ID" value="NZ_FXUF01000006.1"/>
</dbReference>
<feature type="transmembrane region" description="Helical" evidence="1">
    <location>
        <begin position="429"/>
        <end position="450"/>
    </location>
</feature>
<feature type="transmembrane region" description="Helical" evidence="1">
    <location>
        <begin position="537"/>
        <end position="556"/>
    </location>
</feature>
<sequence length="1048" mass="113563">MDVTKISIKRPVTVLVAMMIVFILGFVSISKMQMALTPNVDFPIALIMTEYSGAGPEEVENLVTEVIEGAVSNVEHLDSVSSTSSEGLSIVMAQFNYGIDLDKAVNDIRSKIDMVEQMLPGDASSPTIMKLDMNAAPIATIVVSSENMNSDALKAFAEDTLQPRIERQQGVASVDVTGGVEKEIRIEINPERLQGLGLTLAGIGQTIQAENTNQPGGTIEFGEQSLSISSRLKMESIEDIKATPIRLPGGAVLRLDELAEITETDKKIESISRYNGEESVSLSVTKTSDGNTVDTVKAVRKEIGSVSETYPDVKIALVDESGSVIENSINNVISNIVIGISLSILVLFIFLKNVGLTGIIAISMPLSIIGTFVLLYFSGTTLNLISLGGISIGVGMLVDNSVVVLESIHRYRSTEGYDRLSGTYKGTKAVGLAITASTLTTVVIFLPFIFSSGLVQELLTDLALSVVFSLLMSVVVAVTVVPMLSGNYVNNIHQNTAPKPFGFINVILNGFDRFIKGLDHLYQKCLRWALRHKKKTLATIVGIFVASLFTLPYLGMELMPTADEGTFQVTVEADAGSNLESVNQISLQVEALLEKLPEMETMTVSMSGGSGGMARLMGGGSGQSNITCTLVDKTQRTKSVDQILEEIRNEVTAVAGAKVTVSATSEMGALSGGGSQIDIYGDDLEMLREISDELISRIAHVEGVRQLESSLEELDRQVVLKMDREKIRHYDLTGSQVASQVRNMVSGYTASTLKVNGTELDMRIVYPEEAVTTLMDLNDLTISTLSGAYIPLSSVADIILDDVPDSINRTDQTRYSTVSYSIFGRSTGVVGNEVQRIIDQMNLPEGYTASFGGTNQMMDETFSSLFTVIILAVVLVYLVMAAQFESLINPFIIMFTIPLAYTGAFLLLFITGEPLSMMALIGCLVLVGIVVNNGIILVDYINTLRDEDGLETEEATLKACPTRLRPILMTAMTTIFAQFPIIFSSGANSEMLKSMGLVIAGGLFTSTFLTLLLVPVLYIYFDRFSSKLRKLLRLKPKMRRAEIEQALR</sequence>
<dbReference type="PRINTS" id="PR00702">
    <property type="entry name" value="ACRIFLAVINRP"/>
</dbReference>
<organism evidence="2 3">
    <name type="scientific">Anoxynatronum buryatiense</name>
    <dbReference type="NCBI Taxonomy" id="489973"/>
    <lineage>
        <taxon>Bacteria</taxon>
        <taxon>Bacillati</taxon>
        <taxon>Bacillota</taxon>
        <taxon>Clostridia</taxon>
        <taxon>Eubacteriales</taxon>
        <taxon>Clostridiaceae</taxon>
        <taxon>Anoxynatronum</taxon>
    </lineage>
</organism>
<keyword evidence="1" id="KW-1133">Transmembrane helix</keyword>
<protein>
    <submittedName>
        <fullName evidence="2">Hydrophobic/amphiphilic exporter-1, HAE1 family</fullName>
    </submittedName>
</protein>
<dbReference type="Gene3D" id="1.20.1640.10">
    <property type="entry name" value="Multidrug efflux transporter AcrB transmembrane domain"/>
    <property type="match status" value="2"/>
</dbReference>
<keyword evidence="1" id="KW-0472">Membrane</keyword>
<dbReference type="PANTHER" id="PTHR32063">
    <property type="match status" value="1"/>
</dbReference>
<evidence type="ECO:0000313" key="3">
    <source>
        <dbReference type="Proteomes" id="UP001158066"/>
    </source>
</evidence>
<dbReference type="PANTHER" id="PTHR32063:SF0">
    <property type="entry name" value="SWARMING MOTILITY PROTEIN SWRC"/>
    <property type="match status" value="1"/>
</dbReference>
<dbReference type="SUPFAM" id="SSF82866">
    <property type="entry name" value="Multidrug efflux transporter AcrB transmembrane domain"/>
    <property type="match status" value="2"/>
</dbReference>
<gene>
    <name evidence="2" type="ORF">SAMN06296020_106142</name>
</gene>
<reference evidence="2" key="1">
    <citation type="submission" date="2017-05" db="EMBL/GenBank/DDBJ databases">
        <authorList>
            <person name="Varghese N."/>
            <person name="Submissions S."/>
        </authorList>
    </citation>
    <scope>NUCLEOTIDE SEQUENCE</scope>
    <source>
        <strain evidence="2">Su22</strain>
    </source>
</reference>
<feature type="transmembrane region" description="Helical" evidence="1">
    <location>
        <begin position="384"/>
        <end position="408"/>
    </location>
</feature>
<feature type="transmembrane region" description="Helical" evidence="1">
    <location>
        <begin position="917"/>
        <end position="938"/>
    </location>
</feature>
<dbReference type="SUPFAM" id="SSF82693">
    <property type="entry name" value="Multidrug efflux transporter AcrB pore domain, PN1, PN2, PC1 and PC2 subdomains"/>
    <property type="match status" value="3"/>
</dbReference>
<feature type="transmembrane region" description="Helical" evidence="1">
    <location>
        <begin position="358"/>
        <end position="378"/>
    </location>
</feature>
<dbReference type="GO" id="GO:0042910">
    <property type="term" value="F:xenobiotic transmembrane transporter activity"/>
    <property type="evidence" value="ECO:0007669"/>
    <property type="project" value="TreeGrafter"/>
</dbReference>
<feature type="transmembrane region" description="Helical" evidence="1">
    <location>
        <begin position="861"/>
        <end position="879"/>
    </location>
</feature>
<dbReference type="Gene3D" id="3.30.70.1430">
    <property type="entry name" value="Multidrug efflux transporter AcrB pore domain"/>
    <property type="match status" value="2"/>
</dbReference>
<evidence type="ECO:0000256" key="1">
    <source>
        <dbReference type="SAM" id="Phobius"/>
    </source>
</evidence>
<feature type="transmembrane region" description="Helical" evidence="1">
    <location>
        <begin position="967"/>
        <end position="985"/>
    </location>
</feature>
<dbReference type="Gene3D" id="3.30.70.1440">
    <property type="entry name" value="Multidrug efflux transporter AcrB pore domain"/>
    <property type="match status" value="1"/>
</dbReference>
<proteinExistence type="predicted"/>
<name>A0AA45WWA0_9CLOT</name>
<dbReference type="AlphaFoldDB" id="A0AA45WWA0"/>
<comment type="caution">
    <text evidence="2">The sequence shown here is derived from an EMBL/GenBank/DDBJ whole genome shotgun (WGS) entry which is preliminary data.</text>
</comment>
<dbReference type="InterPro" id="IPR027463">
    <property type="entry name" value="AcrB_DN_DC_subdom"/>
</dbReference>
<dbReference type="Pfam" id="PF00873">
    <property type="entry name" value="ACR_tran"/>
    <property type="match status" value="1"/>
</dbReference>